<reference evidence="9 10" key="1">
    <citation type="submission" date="2020-08" db="EMBL/GenBank/DDBJ databases">
        <authorList>
            <person name="Hejnol A."/>
        </authorList>
    </citation>
    <scope>NUCLEOTIDE SEQUENCE [LARGE SCALE GENOMIC DNA]</scope>
</reference>
<keyword evidence="10" id="KW-1185">Reference proteome</keyword>
<feature type="transmembrane region" description="Helical" evidence="8">
    <location>
        <begin position="84"/>
        <end position="101"/>
    </location>
</feature>
<sequence length="384" mass="43580">MRRREQRREQNQTLTTDNALMIGAQNIIRLFVPVTICMIIVVATVSSVTYYAENKSNVRLIYTPLEETGTSGAKRFGISLGNTMIFLSLIIVMSIILILLYKFECYRFIHAWLVLSSLLLLFIFVYVYLGQVLERYNIPLDYVTTILFVWNFGVLGMCCIHWKGPLRIQQMYHIVISALMALVFIRYLPEWTSWVLLALISIWDLIAVLCPFGPLRILVETSQERNDTLMPGLIYSSTMIWFVNMADIENNPSVEGSENHLIAERENPARQAAAALGSSQKERKRNSVSSLETGERGVKLGLGDFIFYSLLVGKASSYGDWNTTLSCFVAILIGLCLTLLLLAIFRKALPALPISVCFGLVFYFATSQLVRPFISRLSYKQIFI</sequence>
<evidence type="ECO:0000313" key="10">
    <source>
        <dbReference type="Proteomes" id="UP000549394"/>
    </source>
</evidence>
<dbReference type="SMART" id="SM00730">
    <property type="entry name" value="PSN"/>
    <property type="match status" value="1"/>
</dbReference>
<comment type="domain">
    <text evidence="8">The PAL motif is required for normal active site conformation.</text>
</comment>
<accession>A0A7I8VQ68</accession>
<evidence type="ECO:0000256" key="3">
    <source>
        <dbReference type="ARBA" id="ARBA00022824"/>
    </source>
</evidence>
<feature type="transmembrane region" description="Helical" evidence="8">
    <location>
        <begin position="351"/>
        <end position="370"/>
    </location>
</feature>
<dbReference type="Proteomes" id="UP000549394">
    <property type="component" value="Unassembled WGS sequence"/>
</dbReference>
<evidence type="ECO:0000256" key="8">
    <source>
        <dbReference type="RuleBase" id="RU361148"/>
    </source>
</evidence>
<dbReference type="PANTHER" id="PTHR10202">
    <property type="entry name" value="PRESENILIN"/>
    <property type="match status" value="1"/>
</dbReference>
<evidence type="ECO:0000256" key="4">
    <source>
        <dbReference type="ARBA" id="ARBA00022976"/>
    </source>
</evidence>
<comment type="function">
    <text evidence="8">Probable subunit of the gamma-secretase complex, an endoprotease complex that catalyzes the intramembrane cleavage of integral membrane proteins such as Notch receptors.</text>
</comment>
<evidence type="ECO:0000256" key="1">
    <source>
        <dbReference type="ARBA" id="ARBA00008604"/>
    </source>
</evidence>
<keyword evidence="6 8" id="KW-0333">Golgi apparatus</keyword>
<dbReference type="GO" id="GO:0005789">
    <property type="term" value="C:endoplasmic reticulum membrane"/>
    <property type="evidence" value="ECO:0007669"/>
    <property type="project" value="UniProtKB-SubCell"/>
</dbReference>
<organism evidence="9 10">
    <name type="scientific">Dimorphilus gyrociliatus</name>
    <dbReference type="NCBI Taxonomy" id="2664684"/>
    <lineage>
        <taxon>Eukaryota</taxon>
        <taxon>Metazoa</taxon>
        <taxon>Spiralia</taxon>
        <taxon>Lophotrochozoa</taxon>
        <taxon>Annelida</taxon>
        <taxon>Polychaeta</taxon>
        <taxon>Polychaeta incertae sedis</taxon>
        <taxon>Dinophilidae</taxon>
        <taxon>Dimorphilus</taxon>
    </lineage>
</organism>
<dbReference type="Pfam" id="PF01080">
    <property type="entry name" value="Presenilin"/>
    <property type="match status" value="1"/>
</dbReference>
<evidence type="ECO:0000256" key="5">
    <source>
        <dbReference type="ARBA" id="ARBA00022989"/>
    </source>
</evidence>
<dbReference type="GO" id="GO:0055074">
    <property type="term" value="P:calcium ion homeostasis"/>
    <property type="evidence" value="ECO:0007669"/>
    <property type="project" value="TreeGrafter"/>
</dbReference>
<dbReference type="GO" id="GO:0034205">
    <property type="term" value="P:amyloid-beta formation"/>
    <property type="evidence" value="ECO:0007669"/>
    <property type="project" value="TreeGrafter"/>
</dbReference>
<dbReference type="GO" id="GO:0006509">
    <property type="term" value="P:membrane protein ectodomain proteolysis"/>
    <property type="evidence" value="ECO:0007669"/>
    <property type="project" value="TreeGrafter"/>
</dbReference>
<keyword evidence="8" id="KW-0645">Protease</keyword>
<dbReference type="GO" id="GO:0000139">
    <property type="term" value="C:Golgi membrane"/>
    <property type="evidence" value="ECO:0007669"/>
    <property type="project" value="UniProtKB-SubCell"/>
</dbReference>
<evidence type="ECO:0000256" key="2">
    <source>
        <dbReference type="ARBA" id="ARBA00022692"/>
    </source>
</evidence>
<dbReference type="InterPro" id="IPR006639">
    <property type="entry name" value="Preselin/SPP"/>
</dbReference>
<feature type="transmembrane region" description="Helical" evidence="8">
    <location>
        <begin position="108"/>
        <end position="130"/>
    </location>
</feature>
<keyword evidence="5 8" id="KW-1133">Transmembrane helix</keyword>
<comment type="subunit">
    <text evidence="8">Homodimer.</text>
</comment>
<dbReference type="Gene3D" id="1.10.472.100">
    <property type="entry name" value="Presenilin"/>
    <property type="match status" value="1"/>
</dbReference>
<evidence type="ECO:0000313" key="9">
    <source>
        <dbReference type="EMBL" id="CAD5117427.1"/>
    </source>
</evidence>
<gene>
    <name evidence="9" type="ORF">DGYR_LOCUS5956</name>
</gene>
<dbReference type="GO" id="GO:0016485">
    <property type="term" value="P:protein processing"/>
    <property type="evidence" value="ECO:0007669"/>
    <property type="project" value="InterPro"/>
</dbReference>
<dbReference type="PRINTS" id="PR01072">
    <property type="entry name" value="PRESENILIN"/>
</dbReference>
<keyword evidence="4 8" id="KW-0914">Notch signaling pathway</keyword>
<evidence type="ECO:0000256" key="6">
    <source>
        <dbReference type="ARBA" id="ARBA00023034"/>
    </source>
</evidence>
<feature type="transmembrane region" description="Helical" evidence="8">
    <location>
        <begin position="171"/>
        <end position="188"/>
    </location>
</feature>
<dbReference type="InterPro" id="IPR042524">
    <property type="entry name" value="Presenilin_C"/>
</dbReference>
<feature type="transmembrane region" description="Helical" evidence="8">
    <location>
        <begin position="142"/>
        <end position="162"/>
    </location>
</feature>
<comment type="similarity">
    <text evidence="1 8">Belongs to the peptidase A22A family.</text>
</comment>
<protein>
    <recommendedName>
        <fullName evidence="8">Presenilin</fullName>
        <ecNumber evidence="8">3.4.23.-</ecNumber>
    </recommendedName>
</protein>
<dbReference type="GO" id="GO:0070765">
    <property type="term" value="C:gamma-secretase complex"/>
    <property type="evidence" value="ECO:0007669"/>
    <property type="project" value="TreeGrafter"/>
</dbReference>
<dbReference type="InterPro" id="IPR001108">
    <property type="entry name" value="Peptidase_A22A"/>
</dbReference>
<keyword evidence="8" id="KW-0378">Hydrolase</keyword>
<proteinExistence type="inferred from homology"/>
<keyword evidence="2 8" id="KW-0812">Transmembrane</keyword>
<dbReference type="PANTHER" id="PTHR10202:SF13">
    <property type="entry name" value="PRESENILIN HOMOLOG"/>
    <property type="match status" value="1"/>
</dbReference>
<feature type="transmembrane region" description="Helical" evidence="8">
    <location>
        <begin position="194"/>
        <end position="215"/>
    </location>
</feature>
<evidence type="ECO:0000256" key="7">
    <source>
        <dbReference type="ARBA" id="ARBA00023136"/>
    </source>
</evidence>
<dbReference type="EC" id="3.4.23.-" evidence="8"/>
<name>A0A7I8VQ68_9ANNE</name>
<dbReference type="AlphaFoldDB" id="A0A7I8VQ68"/>
<dbReference type="FunFam" id="1.10.472.100:FF:000001">
    <property type="entry name" value="Presenilin"/>
    <property type="match status" value="1"/>
</dbReference>
<dbReference type="EMBL" id="CAJFCJ010000007">
    <property type="protein sequence ID" value="CAD5117427.1"/>
    <property type="molecule type" value="Genomic_DNA"/>
</dbReference>
<keyword evidence="7 8" id="KW-0472">Membrane</keyword>
<keyword evidence="3 8" id="KW-0256">Endoplasmic reticulum</keyword>
<dbReference type="GO" id="GO:0042500">
    <property type="term" value="F:aspartic endopeptidase activity, intramembrane cleaving"/>
    <property type="evidence" value="ECO:0007669"/>
    <property type="project" value="InterPro"/>
</dbReference>
<dbReference type="OrthoDB" id="20287at2759"/>
<dbReference type="GO" id="GO:0007219">
    <property type="term" value="P:Notch signaling pathway"/>
    <property type="evidence" value="ECO:0007669"/>
    <property type="project" value="UniProtKB-KW"/>
</dbReference>
<comment type="subcellular location">
    <subcellularLocation>
        <location evidence="8">Endoplasmic reticulum membrane</location>
        <topology evidence="8">Multi-pass membrane protein</topology>
    </subcellularLocation>
    <subcellularLocation>
        <location evidence="8">Golgi apparatus membrane</location>
        <topology evidence="8">Multi-pass membrane protein</topology>
    </subcellularLocation>
</comment>
<feature type="transmembrane region" description="Helical" evidence="8">
    <location>
        <begin position="324"/>
        <end position="345"/>
    </location>
</feature>
<comment type="caution">
    <text evidence="9">The sequence shown here is derived from an EMBL/GenBank/DDBJ whole genome shotgun (WGS) entry which is preliminary data.</text>
</comment>
<feature type="transmembrane region" description="Helical" evidence="8">
    <location>
        <begin position="30"/>
        <end position="52"/>
    </location>
</feature>